<sequence length="50" mass="5482">VESPDQSADTVAQGVTSECVAVQLTEQKIDRVAADVPDSQLIRKKLWKLD</sequence>
<reference evidence="1 2" key="1">
    <citation type="journal article" date="2019" name="Sci. Rep.">
        <title>Orb-weaving spider Araneus ventricosus genome elucidates the spidroin gene catalogue.</title>
        <authorList>
            <person name="Kono N."/>
            <person name="Nakamura H."/>
            <person name="Ohtoshi R."/>
            <person name="Moran D.A.P."/>
            <person name="Shinohara A."/>
            <person name="Yoshida Y."/>
            <person name="Fujiwara M."/>
            <person name="Mori M."/>
            <person name="Tomita M."/>
            <person name="Arakawa K."/>
        </authorList>
    </citation>
    <scope>NUCLEOTIDE SEQUENCE [LARGE SCALE GENOMIC DNA]</scope>
</reference>
<dbReference type="EMBL" id="BGPR01007414">
    <property type="protein sequence ID" value="GBN26659.1"/>
    <property type="molecule type" value="Genomic_DNA"/>
</dbReference>
<dbReference type="Proteomes" id="UP000499080">
    <property type="component" value="Unassembled WGS sequence"/>
</dbReference>
<dbReference type="AlphaFoldDB" id="A0A4Y2MJA5"/>
<accession>A0A4Y2MJA5</accession>
<keyword evidence="2" id="KW-1185">Reference proteome</keyword>
<organism evidence="1 2">
    <name type="scientific">Araneus ventricosus</name>
    <name type="common">Orbweaver spider</name>
    <name type="synonym">Epeira ventricosa</name>
    <dbReference type="NCBI Taxonomy" id="182803"/>
    <lineage>
        <taxon>Eukaryota</taxon>
        <taxon>Metazoa</taxon>
        <taxon>Ecdysozoa</taxon>
        <taxon>Arthropoda</taxon>
        <taxon>Chelicerata</taxon>
        <taxon>Arachnida</taxon>
        <taxon>Araneae</taxon>
        <taxon>Araneomorphae</taxon>
        <taxon>Entelegynae</taxon>
        <taxon>Araneoidea</taxon>
        <taxon>Araneidae</taxon>
        <taxon>Araneus</taxon>
    </lineage>
</organism>
<evidence type="ECO:0000313" key="1">
    <source>
        <dbReference type="EMBL" id="GBN26659.1"/>
    </source>
</evidence>
<comment type="caution">
    <text evidence="1">The sequence shown here is derived from an EMBL/GenBank/DDBJ whole genome shotgun (WGS) entry which is preliminary data.</text>
</comment>
<proteinExistence type="predicted"/>
<protein>
    <submittedName>
        <fullName evidence="1">Uncharacterized protein</fullName>
    </submittedName>
</protein>
<gene>
    <name evidence="1" type="ORF">AVEN_21179_1</name>
</gene>
<name>A0A4Y2MJA5_ARAVE</name>
<evidence type="ECO:0000313" key="2">
    <source>
        <dbReference type="Proteomes" id="UP000499080"/>
    </source>
</evidence>
<feature type="non-terminal residue" evidence="1">
    <location>
        <position position="1"/>
    </location>
</feature>